<name>A0A848HRJ8_9BURK</name>
<protein>
    <submittedName>
        <fullName evidence="1">DUF3305 domain-containing protein</fullName>
    </submittedName>
</protein>
<dbReference type="Proteomes" id="UP000583752">
    <property type="component" value="Unassembled WGS sequence"/>
</dbReference>
<comment type="caution">
    <text evidence="1">The sequence shown here is derived from an EMBL/GenBank/DDBJ whole genome shotgun (WGS) entry which is preliminary data.</text>
</comment>
<dbReference type="Pfam" id="PF11749">
    <property type="entry name" value="DUF3305"/>
    <property type="match status" value="1"/>
</dbReference>
<dbReference type="EMBL" id="JABBGG010000010">
    <property type="protein sequence ID" value="NML62760.1"/>
    <property type="molecule type" value="Genomic_DNA"/>
</dbReference>
<sequence>MRMASLPIAVIMQRRSLNHRWATEAWSAIGVVADGGLPPYRLLSQDEGRETYLVSGLTLDLYPDENDGYFENCVAPEAKVFIKWRMDQGRAMPVQASVSYADGARMFDSGESADGVAMPAEIHAWLAEYLRTHYEPPVRRGKEYKQRKQGEHAD</sequence>
<gene>
    <name evidence="1" type="ORF">HHL21_17075</name>
</gene>
<evidence type="ECO:0000313" key="2">
    <source>
        <dbReference type="Proteomes" id="UP000583752"/>
    </source>
</evidence>
<accession>A0A848HRJ8</accession>
<dbReference type="AlphaFoldDB" id="A0A848HRJ8"/>
<keyword evidence="2" id="KW-1185">Reference proteome</keyword>
<dbReference type="RefSeq" id="WP_169468047.1">
    <property type="nucleotide sequence ID" value="NZ_JABBGG010000010.1"/>
</dbReference>
<reference evidence="1 2" key="1">
    <citation type="submission" date="2020-04" db="EMBL/GenBank/DDBJ databases">
        <title>Massilia sp. RP-1-19 isolated from soil.</title>
        <authorList>
            <person name="Dahal R.H."/>
        </authorList>
    </citation>
    <scope>NUCLEOTIDE SEQUENCE [LARGE SCALE GENOMIC DNA]</scope>
    <source>
        <strain evidence="1 2">RP-1-19</strain>
    </source>
</reference>
<organism evidence="1 2">
    <name type="scientific">Massilia polaris</name>
    <dbReference type="NCBI Taxonomy" id="2728846"/>
    <lineage>
        <taxon>Bacteria</taxon>
        <taxon>Pseudomonadati</taxon>
        <taxon>Pseudomonadota</taxon>
        <taxon>Betaproteobacteria</taxon>
        <taxon>Burkholderiales</taxon>
        <taxon>Oxalobacteraceae</taxon>
        <taxon>Telluria group</taxon>
        <taxon>Massilia</taxon>
    </lineage>
</organism>
<evidence type="ECO:0000313" key="1">
    <source>
        <dbReference type="EMBL" id="NML62760.1"/>
    </source>
</evidence>
<proteinExistence type="predicted"/>
<dbReference type="InterPro" id="IPR021736">
    <property type="entry name" value="DUF3305"/>
</dbReference>